<dbReference type="PROSITE" id="PS00375">
    <property type="entry name" value="UDPGT"/>
    <property type="match status" value="1"/>
</dbReference>
<gene>
    <name evidence="5" type="ORF">PVAP13_5KG531500</name>
</gene>
<dbReference type="FunFam" id="3.40.50.2000:FF:000020">
    <property type="entry name" value="Glycosyltransferase"/>
    <property type="match status" value="1"/>
</dbReference>
<dbReference type="InterPro" id="IPR002213">
    <property type="entry name" value="UDP_glucos_trans"/>
</dbReference>
<evidence type="ECO:0000256" key="4">
    <source>
        <dbReference type="RuleBase" id="RU362057"/>
    </source>
</evidence>
<reference evidence="5" key="1">
    <citation type="submission" date="2020-05" db="EMBL/GenBank/DDBJ databases">
        <title>WGS assembly of Panicum virgatum.</title>
        <authorList>
            <person name="Lovell J.T."/>
            <person name="Jenkins J."/>
            <person name="Shu S."/>
            <person name="Juenger T.E."/>
            <person name="Schmutz J."/>
        </authorList>
    </citation>
    <scope>NUCLEOTIDE SEQUENCE</scope>
    <source>
        <strain evidence="5">AP13</strain>
    </source>
</reference>
<keyword evidence="3" id="KW-0328">Glycosyltransferase</keyword>
<dbReference type="EMBL" id="CM029045">
    <property type="protein sequence ID" value="KAG2600503.1"/>
    <property type="molecule type" value="Genomic_DNA"/>
</dbReference>
<dbReference type="InterPro" id="IPR035595">
    <property type="entry name" value="UDP_glycos_trans_CS"/>
</dbReference>
<dbReference type="SUPFAM" id="SSF53756">
    <property type="entry name" value="UDP-Glycosyltransferase/glycogen phosphorylase"/>
    <property type="match status" value="1"/>
</dbReference>
<evidence type="ECO:0000256" key="1">
    <source>
        <dbReference type="ARBA" id="ARBA00009995"/>
    </source>
</evidence>
<accession>A0A8T0SUC1</accession>
<dbReference type="PANTHER" id="PTHR48048">
    <property type="entry name" value="GLYCOSYLTRANSFERASE"/>
    <property type="match status" value="1"/>
</dbReference>
<dbReference type="AlphaFoldDB" id="A0A8T0SUC1"/>
<dbReference type="PANTHER" id="PTHR48048:SF26">
    <property type="entry name" value="GLYCOSYLTRANSFERASE"/>
    <property type="match status" value="1"/>
</dbReference>
<dbReference type="Proteomes" id="UP000823388">
    <property type="component" value="Chromosome 5K"/>
</dbReference>
<organism evidence="5 6">
    <name type="scientific">Panicum virgatum</name>
    <name type="common">Blackwell switchgrass</name>
    <dbReference type="NCBI Taxonomy" id="38727"/>
    <lineage>
        <taxon>Eukaryota</taxon>
        <taxon>Viridiplantae</taxon>
        <taxon>Streptophyta</taxon>
        <taxon>Embryophyta</taxon>
        <taxon>Tracheophyta</taxon>
        <taxon>Spermatophyta</taxon>
        <taxon>Magnoliopsida</taxon>
        <taxon>Liliopsida</taxon>
        <taxon>Poales</taxon>
        <taxon>Poaceae</taxon>
        <taxon>PACMAD clade</taxon>
        <taxon>Panicoideae</taxon>
        <taxon>Panicodae</taxon>
        <taxon>Paniceae</taxon>
        <taxon>Panicinae</taxon>
        <taxon>Panicum</taxon>
        <taxon>Panicum sect. Hiantes</taxon>
    </lineage>
</organism>
<evidence type="ECO:0000313" key="6">
    <source>
        <dbReference type="Proteomes" id="UP000823388"/>
    </source>
</evidence>
<evidence type="ECO:0000256" key="2">
    <source>
        <dbReference type="ARBA" id="ARBA00022679"/>
    </source>
</evidence>
<keyword evidence="6" id="KW-1185">Reference proteome</keyword>
<comment type="caution">
    <text evidence="5">The sequence shown here is derived from an EMBL/GenBank/DDBJ whole genome shotgun (WGS) entry which is preliminary data.</text>
</comment>
<protein>
    <recommendedName>
        <fullName evidence="4">Glycosyltransferase</fullName>
        <ecNumber evidence="4">2.4.1.-</ecNumber>
    </recommendedName>
</protein>
<comment type="similarity">
    <text evidence="1 3">Belongs to the UDP-glycosyltransferase family.</text>
</comment>
<name>A0A8T0SUC1_PANVG</name>
<keyword evidence="2 3" id="KW-0808">Transferase</keyword>
<dbReference type="EC" id="2.4.1.-" evidence="4"/>
<dbReference type="Pfam" id="PF00201">
    <property type="entry name" value="UDPGT"/>
    <property type="match status" value="1"/>
</dbReference>
<proteinExistence type="inferred from homology"/>
<dbReference type="CDD" id="cd03784">
    <property type="entry name" value="GT1_Gtf-like"/>
    <property type="match status" value="1"/>
</dbReference>
<dbReference type="GO" id="GO:0035251">
    <property type="term" value="F:UDP-glucosyltransferase activity"/>
    <property type="evidence" value="ECO:0007669"/>
    <property type="project" value="InterPro"/>
</dbReference>
<dbReference type="FunFam" id="3.40.50.2000:FF:000082">
    <property type="entry name" value="Glycosyltransferase"/>
    <property type="match status" value="1"/>
</dbReference>
<dbReference type="InterPro" id="IPR050481">
    <property type="entry name" value="UDP-glycosyltransf_plant"/>
</dbReference>
<sequence>MAVAAPKPVVLYPSLGVGHLNPMVELAKLFLRRGLAVVVAVVDSPDKDSVSAAAVARLAAANPDVAFRLLPVPSCGREDRRPHLVMRTIDVMRATNPALREFLRAQVPAADAVVLDMFCTDALDVDAELGVPAYLFFPSALGYLAVMLHLPDYYPAAPSSFKDMPDAVLHFPGVPPIRALDMPTTVQDGDSEVSKARLAQYARMLEARGILVNSFDRLESRALSALRCGLCAPGCSTPPVHCIGPLVLPGNTGGISKRHACLQWLDAQPDRSVVFLSFGSLGRFSTAQLREMARGLENSGQRFLWVVRNPPEHQSNSVEPDLASLLPEGFLDRTREKGFVVKNWAPQSEVLRHQSVGAFVTHCGWNSALEGIVSGVPMICWPLYAEQRMNKVLMVEEMKVGVVVDGYEEELVKAEELEIKVRLVMAPDGGKELRQRIATVREMAIDALKEGGSSDIAFDEFLTDL</sequence>
<dbReference type="OrthoDB" id="5835829at2759"/>
<evidence type="ECO:0000256" key="3">
    <source>
        <dbReference type="RuleBase" id="RU003718"/>
    </source>
</evidence>
<evidence type="ECO:0000313" key="5">
    <source>
        <dbReference type="EMBL" id="KAG2600503.1"/>
    </source>
</evidence>
<dbReference type="Gene3D" id="3.40.50.2000">
    <property type="entry name" value="Glycogen Phosphorylase B"/>
    <property type="match status" value="2"/>
</dbReference>